<sequence>MYILAKWVFILVKTNSELVDHLVRSNQVYSPEVEIAFRLTDRKHFIPEEEHSSAYNDSPVRASIEPEDAIVHLSAPNIYSLAIEKLKFKRGHKFLNIGSGSGYLNTIVGYLIGGSGCNHGVELNPVLVKYAENKVADIVSTPAPFSVSWCQPEFTSFNALSHAYLNREDQLSFYDRIYCGASIEEMEVFEPLLKKLRIKGILVAPSHNRMLKFIRVSENDFVLCVVGDCSFSEMVRPRDEDIEPKIELIQSSARISSLRCLSRTVVQDVLRMEAGERNPLKMIRSERPRSDDYYSLRDCLFAVPLPNRRNFLRRLSTLHTGEPVFFAISKEGPADENVQFENLEIRSRANAFKMAINELALALAESVDDVGEDDEAAMQRMFEEEYGLPVEFVQQLDEQPPPMCENLKIGGQVYLLVAPYVGDIEPPGLEQFELPPLDLPPPRNSEGRVPNPNARFHAVHLRDEEEPHSDDDDDGATDDMNQEEEVQLEIDFGNGDRQFNRVNFLVNVNNLDNDDEEIEEDADDQWQNAPLDPRRGLAAFLHARARPTRRLIFQRFMNRQRNAEQMAQASAAEMASSSNSNEEGEDEEERNAEEGEARKATKRSLHSPERKKKSKKELDDLKKETPEEAQKESLMRFMETFQKLLDSLPVSRGVRNEIRNFLP</sequence>
<comment type="caution">
    <text evidence="3">The sequence shown here is derived from an EMBL/GenBank/DDBJ whole genome shotgun (WGS) entry which is preliminary data.</text>
</comment>
<protein>
    <submittedName>
        <fullName evidence="3">Uncharacterized protein</fullName>
    </submittedName>
</protein>
<feature type="region of interest" description="Disordered" evidence="2">
    <location>
        <begin position="432"/>
        <end position="452"/>
    </location>
</feature>
<reference evidence="3" key="1">
    <citation type="submission" date="2020-10" db="EMBL/GenBank/DDBJ databases">
        <authorList>
            <person name="Kikuchi T."/>
        </authorList>
    </citation>
    <scope>NUCLEOTIDE SEQUENCE</scope>
    <source>
        <strain evidence="3">NKZ352</strain>
    </source>
</reference>
<dbReference type="GO" id="GO:0004719">
    <property type="term" value="F:protein-L-isoaspartate (D-aspartate) O-methyltransferase activity"/>
    <property type="evidence" value="ECO:0007669"/>
    <property type="project" value="InterPro"/>
</dbReference>
<dbReference type="PANTHER" id="PTHR11579:SF9">
    <property type="entry name" value="PROTEIN-L-ISOASPARTATE O-METHYLTRANSFERASE"/>
    <property type="match status" value="1"/>
</dbReference>
<organism evidence="3 4">
    <name type="scientific">Caenorhabditis auriculariae</name>
    <dbReference type="NCBI Taxonomy" id="2777116"/>
    <lineage>
        <taxon>Eukaryota</taxon>
        <taxon>Metazoa</taxon>
        <taxon>Ecdysozoa</taxon>
        <taxon>Nematoda</taxon>
        <taxon>Chromadorea</taxon>
        <taxon>Rhabditida</taxon>
        <taxon>Rhabditina</taxon>
        <taxon>Rhabditomorpha</taxon>
        <taxon>Rhabditoidea</taxon>
        <taxon>Rhabditidae</taxon>
        <taxon>Peloderinae</taxon>
        <taxon>Caenorhabditis</taxon>
    </lineage>
</organism>
<dbReference type="Pfam" id="PF01135">
    <property type="entry name" value="PCMT"/>
    <property type="match status" value="1"/>
</dbReference>
<evidence type="ECO:0000256" key="2">
    <source>
        <dbReference type="SAM" id="MobiDB-lite"/>
    </source>
</evidence>
<dbReference type="InterPro" id="IPR029063">
    <property type="entry name" value="SAM-dependent_MTases_sf"/>
</dbReference>
<evidence type="ECO:0000313" key="4">
    <source>
        <dbReference type="Proteomes" id="UP000835052"/>
    </source>
</evidence>
<gene>
    <name evidence="3" type="ORF">CAUJ_LOCUS492</name>
</gene>
<feature type="compositionally biased region" description="Basic residues" evidence="2">
    <location>
        <begin position="600"/>
        <end position="615"/>
    </location>
</feature>
<dbReference type="EMBL" id="CAJGYM010000001">
    <property type="protein sequence ID" value="CAD6184573.1"/>
    <property type="molecule type" value="Genomic_DNA"/>
</dbReference>
<dbReference type="Proteomes" id="UP000835052">
    <property type="component" value="Unassembled WGS sequence"/>
</dbReference>
<evidence type="ECO:0000256" key="1">
    <source>
        <dbReference type="ARBA" id="ARBA00005369"/>
    </source>
</evidence>
<keyword evidence="4" id="KW-1185">Reference proteome</keyword>
<accession>A0A8S1GPP9</accession>
<name>A0A8S1GPP9_9PELO</name>
<dbReference type="InterPro" id="IPR000682">
    <property type="entry name" value="PCMT"/>
</dbReference>
<dbReference type="SUPFAM" id="SSF53335">
    <property type="entry name" value="S-adenosyl-L-methionine-dependent methyltransferases"/>
    <property type="match status" value="1"/>
</dbReference>
<feature type="compositionally biased region" description="Low complexity" evidence="2">
    <location>
        <begin position="563"/>
        <end position="581"/>
    </location>
</feature>
<dbReference type="GO" id="GO:0005737">
    <property type="term" value="C:cytoplasm"/>
    <property type="evidence" value="ECO:0007669"/>
    <property type="project" value="TreeGrafter"/>
</dbReference>
<feature type="compositionally biased region" description="Basic and acidic residues" evidence="2">
    <location>
        <begin position="616"/>
        <end position="634"/>
    </location>
</feature>
<proteinExistence type="inferred from homology"/>
<dbReference type="Gene3D" id="3.40.50.150">
    <property type="entry name" value="Vaccinia Virus protein VP39"/>
    <property type="match status" value="1"/>
</dbReference>
<dbReference type="PANTHER" id="PTHR11579">
    <property type="entry name" value="PROTEIN-L-ISOASPARTATE O-METHYLTRANSFERASE"/>
    <property type="match status" value="1"/>
</dbReference>
<dbReference type="AlphaFoldDB" id="A0A8S1GPP9"/>
<evidence type="ECO:0000313" key="3">
    <source>
        <dbReference type="EMBL" id="CAD6184573.1"/>
    </source>
</evidence>
<feature type="compositionally biased region" description="Acidic residues" evidence="2">
    <location>
        <begin position="582"/>
        <end position="591"/>
    </location>
</feature>
<dbReference type="OrthoDB" id="10257972at2759"/>
<comment type="similarity">
    <text evidence="1">Belongs to the methyltransferase superfamily. L-isoaspartyl/D-aspartyl protein methyltransferase family.</text>
</comment>
<feature type="region of interest" description="Disordered" evidence="2">
    <location>
        <begin position="562"/>
        <end position="634"/>
    </location>
</feature>